<dbReference type="EMBL" id="BNCQ01000045">
    <property type="protein sequence ID" value="GIM12876.1"/>
    <property type="molecule type" value="Genomic_DNA"/>
</dbReference>
<dbReference type="Pfam" id="PF05057">
    <property type="entry name" value="DUF676"/>
    <property type="match status" value="1"/>
</dbReference>
<evidence type="ECO:0000256" key="1">
    <source>
        <dbReference type="SAM" id="MobiDB-lite"/>
    </source>
</evidence>
<reference evidence="3" key="1">
    <citation type="journal article" date="2021" name="Proc. Natl. Acad. Sci. U.S.A.">
        <title>Three genomes in the algal genus Volvox reveal the fate of a haploid sex-determining region after a transition to homothallism.</title>
        <authorList>
            <person name="Yamamoto K."/>
            <person name="Hamaji T."/>
            <person name="Kawai-Toyooka H."/>
            <person name="Matsuzaki R."/>
            <person name="Takahashi F."/>
            <person name="Nishimura Y."/>
            <person name="Kawachi M."/>
            <person name="Noguchi H."/>
            <person name="Minakuchi Y."/>
            <person name="Umen J.G."/>
            <person name="Toyoda A."/>
            <person name="Nozaki H."/>
        </authorList>
    </citation>
    <scope>NUCLEOTIDE SEQUENCE</scope>
    <source>
        <strain evidence="3">NIES-3785</strain>
    </source>
</reference>
<evidence type="ECO:0000259" key="2">
    <source>
        <dbReference type="Pfam" id="PF05057"/>
    </source>
</evidence>
<feature type="domain" description="DUF676" evidence="2">
    <location>
        <begin position="120"/>
        <end position="289"/>
    </location>
</feature>
<feature type="region of interest" description="Disordered" evidence="1">
    <location>
        <begin position="694"/>
        <end position="724"/>
    </location>
</feature>
<feature type="region of interest" description="Disordered" evidence="1">
    <location>
        <begin position="59"/>
        <end position="110"/>
    </location>
</feature>
<feature type="compositionally biased region" description="Polar residues" evidence="1">
    <location>
        <begin position="59"/>
        <end position="80"/>
    </location>
</feature>
<feature type="compositionally biased region" description="Low complexity" evidence="1">
    <location>
        <begin position="284"/>
        <end position="303"/>
    </location>
</feature>
<dbReference type="PANTHER" id="PTHR12482">
    <property type="entry name" value="LIPASE ROG1-RELATED-RELATED"/>
    <property type="match status" value="1"/>
</dbReference>
<organism evidence="3 4">
    <name type="scientific">Volvox reticuliferus</name>
    <dbReference type="NCBI Taxonomy" id="1737510"/>
    <lineage>
        <taxon>Eukaryota</taxon>
        <taxon>Viridiplantae</taxon>
        <taxon>Chlorophyta</taxon>
        <taxon>core chlorophytes</taxon>
        <taxon>Chlorophyceae</taxon>
        <taxon>CS clade</taxon>
        <taxon>Chlamydomonadales</taxon>
        <taxon>Volvocaceae</taxon>
        <taxon>Volvox</taxon>
    </lineage>
</organism>
<evidence type="ECO:0000313" key="4">
    <source>
        <dbReference type="Proteomes" id="UP000722791"/>
    </source>
</evidence>
<gene>
    <name evidence="3" type="ORF">Vretimale_16105</name>
</gene>
<protein>
    <recommendedName>
        <fullName evidence="2">DUF676 domain-containing protein</fullName>
    </recommendedName>
</protein>
<dbReference type="AlphaFoldDB" id="A0A8J4GSB9"/>
<feature type="compositionally biased region" description="Gly residues" evidence="1">
    <location>
        <begin position="91"/>
        <end position="110"/>
    </location>
</feature>
<feature type="region of interest" description="Disordered" evidence="1">
    <location>
        <begin position="284"/>
        <end position="318"/>
    </location>
</feature>
<proteinExistence type="predicted"/>
<dbReference type="InterPro" id="IPR029058">
    <property type="entry name" value="AB_hydrolase_fold"/>
</dbReference>
<dbReference type="InterPro" id="IPR044294">
    <property type="entry name" value="Lipase-like"/>
</dbReference>
<dbReference type="SUPFAM" id="SSF53474">
    <property type="entry name" value="alpha/beta-Hydrolases"/>
    <property type="match status" value="1"/>
</dbReference>
<dbReference type="Gene3D" id="3.40.50.1820">
    <property type="entry name" value="alpha/beta hydrolase"/>
    <property type="match status" value="1"/>
</dbReference>
<name>A0A8J4GSB9_9CHLO</name>
<feature type="non-terminal residue" evidence="3">
    <location>
        <position position="724"/>
    </location>
</feature>
<comment type="caution">
    <text evidence="3">The sequence shown here is derived from an EMBL/GenBank/DDBJ whole genome shotgun (WGS) entry which is preliminary data.</text>
</comment>
<dbReference type="InterPro" id="IPR007751">
    <property type="entry name" value="DUF676_lipase-like"/>
</dbReference>
<sequence length="724" mass="75935">MKAGRVAPVRTVAWKFGYGRLHLQQQHLKNGNSDITENNANRGGLYLPSVLGQTASSETYQLTDPGSNNLSQRESRSPYQQARGRDKAPGFSGGGGSGSNGGGGASGGSCGSSGASASITHLIVMANGLFGSPSNWSVICEQLGQHLDMSTVALHPSKVNRLTDTYDGIDVCGQRLADEIRSVAASHPSLQRISVIGHSMGGLLLRYAIGVLYNPATGRIAGLQPSHFITLATPHVGCDAEGLAQVPFIGWFSVRPVQRILQVLSVPTATLMFRRTGRQFFLADGSSSNANNNSDDNGNGNSSIPVRDNSGMISGSRRIGSSSITRNLRASASSPAVAMNAAAVTGPSSIALQPQTQAQSSMVTATANGLELTAATATATAAAAAANATAAAVPAATGMSLPLLYRMTHDEPERGLYFYSALASFASRTVYANTDGDHLVGWANSSLRFLHQLPRLPPETARARGVVMQDPLLAAFDVRGKPEAEPQHAIDGGDLPIDLPPADAADVDAARSENQKVTSTCKTTDGGGGAVTADNGTSSVAATAATAAVAELMLRRLQRLPWRRIDVSFQGARFGFAHNNIQVTRRWLNFEGITVAHHLARQVAALEAEWVRMQQMTSTTQVAAVVPKTGVVVQQVQQSGVPVQLQPGWDLQQQQQEQRMSPSGIVGPDWAQIAQRAEGAPALMPGAAAVARSGADGMHASGMAREQEPFPPEAEPAELLRTLG</sequence>
<accession>A0A8J4GSB9</accession>
<dbReference type="Proteomes" id="UP000722791">
    <property type="component" value="Unassembled WGS sequence"/>
</dbReference>
<dbReference type="PANTHER" id="PTHR12482:SF11">
    <property type="entry name" value="LIPASE YOR059C ISOFORM X1"/>
    <property type="match status" value="1"/>
</dbReference>
<evidence type="ECO:0000313" key="3">
    <source>
        <dbReference type="EMBL" id="GIM12876.1"/>
    </source>
</evidence>